<reference evidence="3" key="1">
    <citation type="journal article" date="2020" name="mSystems">
        <title>Genome- and Community-Level Interaction Insights into Carbon Utilization and Element Cycling Functions of Hydrothermarchaeota in Hydrothermal Sediment.</title>
        <authorList>
            <person name="Zhou Z."/>
            <person name="Liu Y."/>
            <person name="Xu W."/>
            <person name="Pan J."/>
            <person name="Luo Z.H."/>
            <person name="Li M."/>
        </authorList>
    </citation>
    <scope>NUCLEOTIDE SEQUENCE [LARGE SCALE GENOMIC DNA]</scope>
    <source>
        <strain evidence="3">SpSt-579</strain>
    </source>
</reference>
<dbReference type="GO" id="GO:0009244">
    <property type="term" value="P:lipopolysaccharide core region biosynthetic process"/>
    <property type="evidence" value="ECO:0007669"/>
    <property type="project" value="TreeGrafter"/>
</dbReference>
<dbReference type="Pfam" id="PF01075">
    <property type="entry name" value="Glyco_transf_9"/>
    <property type="match status" value="1"/>
</dbReference>
<gene>
    <name evidence="3" type="ORF">ENT43_04190</name>
</gene>
<keyword evidence="1" id="KW-0328">Glycosyltransferase</keyword>
<name>A0A7C4M3R9_UNCC3</name>
<dbReference type="CDD" id="cd03789">
    <property type="entry name" value="GT9_LPS_heptosyltransferase"/>
    <property type="match status" value="1"/>
</dbReference>
<sequence length="346" mass="40652">MLSNEQSISRILVIRLSSMGDVVLTSKLIRNLRKNFKNSIIKFITNKEYEDLIKYNPNLNEYLLYEKYNTDKINELINNLREFKPDLIIDLQNSNRSKELIKNLSKNTFKFDKRTFYKLLLVYSKINKNTTYELIPDLYCKTIKLPNFEIDNLGLEIWLSNKENYETIINRKYYRKNKYKIAIAPGATYKTKRIPEDILTMILKNLSKNIGIEYFLIGGKEEIDISNKIEQEIDSINYTGKLSILETTEIIDQSDLLITNDTGIMHIASARRTLIIVFYGCTIPNFGFVPYHTPHIIFENDLWCRPCSHIGRNFCPLIHFNCMKKFNVIEISDKIIAFLNNLYKFG</sequence>
<dbReference type="EMBL" id="DSYQ01000027">
    <property type="protein sequence ID" value="HGT71432.1"/>
    <property type="molecule type" value="Genomic_DNA"/>
</dbReference>
<dbReference type="SUPFAM" id="SSF53756">
    <property type="entry name" value="UDP-Glycosyltransferase/glycogen phosphorylase"/>
    <property type="match status" value="1"/>
</dbReference>
<dbReference type="AlphaFoldDB" id="A0A7C4M3R9"/>
<dbReference type="Gene3D" id="3.40.50.2000">
    <property type="entry name" value="Glycogen Phosphorylase B"/>
    <property type="match status" value="2"/>
</dbReference>
<evidence type="ECO:0000313" key="3">
    <source>
        <dbReference type="EMBL" id="HGT71432.1"/>
    </source>
</evidence>
<comment type="caution">
    <text evidence="3">The sequence shown here is derived from an EMBL/GenBank/DDBJ whole genome shotgun (WGS) entry which is preliminary data.</text>
</comment>
<keyword evidence="2 3" id="KW-0808">Transferase</keyword>
<protein>
    <submittedName>
        <fullName evidence="3">Glycosyltransferase family 9 protein</fullName>
    </submittedName>
</protein>
<evidence type="ECO:0000256" key="2">
    <source>
        <dbReference type="ARBA" id="ARBA00022679"/>
    </source>
</evidence>
<organism evidence="3">
    <name type="scientific">candidate division CPR3 bacterium</name>
    <dbReference type="NCBI Taxonomy" id="2268181"/>
    <lineage>
        <taxon>Bacteria</taxon>
        <taxon>Bacteria division CPR3</taxon>
    </lineage>
</organism>
<dbReference type="GO" id="GO:0008713">
    <property type="term" value="F:ADP-heptose-lipopolysaccharide heptosyltransferase activity"/>
    <property type="evidence" value="ECO:0007669"/>
    <property type="project" value="TreeGrafter"/>
</dbReference>
<proteinExistence type="predicted"/>
<dbReference type="GO" id="GO:0005829">
    <property type="term" value="C:cytosol"/>
    <property type="evidence" value="ECO:0007669"/>
    <property type="project" value="TreeGrafter"/>
</dbReference>
<dbReference type="PANTHER" id="PTHR30160:SF1">
    <property type="entry name" value="LIPOPOLYSACCHARIDE 1,2-N-ACETYLGLUCOSAMINETRANSFERASE-RELATED"/>
    <property type="match status" value="1"/>
</dbReference>
<dbReference type="PANTHER" id="PTHR30160">
    <property type="entry name" value="TETRAACYLDISACCHARIDE 4'-KINASE-RELATED"/>
    <property type="match status" value="1"/>
</dbReference>
<dbReference type="InterPro" id="IPR002201">
    <property type="entry name" value="Glyco_trans_9"/>
</dbReference>
<evidence type="ECO:0000256" key="1">
    <source>
        <dbReference type="ARBA" id="ARBA00022676"/>
    </source>
</evidence>
<accession>A0A7C4M3R9</accession>
<dbReference type="InterPro" id="IPR051199">
    <property type="entry name" value="LPS_LOS_Heptosyltrfase"/>
</dbReference>